<reference evidence="2 3" key="1">
    <citation type="submission" date="2019-09" db="EMBL/GenBank/DDBJ databases">
        <title>NBRP : Genome information of microbial organism related human and environment.</title>
        <authorList>
            <person name="Hattori M."/>
            <person name="Oshima K."/>
            <person name="Inaba H."/>
            <person name="Suda W."/>
            <person name="Sakamoto M."/>
            <person name="Iino T."/>
            <person name="Kitahara M."/>
            <person name="Oshida Y."/>
            <person name="Iida T."/>
            <person name="Kudo T."/>
            <person name="Itoh T."/>
            <person name="Ohkuma M."/>
        </authorList>
    </citation>
    <scope>NUCLEOTIDE SEQUENCE [LARGE SCALE GENOMIC DNA]</scope>
    <source>
        <strain evidence="2 3">Hi-2</strain>
    </source>
</reference>
<evidence type="ECO:0000259" key="1">
    <source>
        <dbReference type="SMART" id="SM00998"/>
    </source>
</evidence>
<sequence length="59" mass="6783">MQRNAMKVWDSNGHAHLLDLLKHDTEIAEKFAPGELEALFDLGYHTKSVDVIFKRIFGQ</sequence>
<proteinExistence type="predicted"/>
<dbReference type="EMBL" id="BKCL01000005">
    <property type="protein sequence ID" value="GEQ98169.1"/>
    <property type="molecule type" value="Genomic_DNA"/>
</dbReference>
<feature type="domain" description="Adenylosuccinate lyase C-terminal" evidence="1">
    <location>
        <begin position="1"/>
        <end position="57"/>
    </location>
</feature>
<dbReference type="SMART" id="SM00998">
    <property type="entry name" value="ADSL_C"/>
    <property type="match status" value="1"/>
</dbReference>
<gene>
    <name evidence="2" type="ORF">JCM17844_18060</name>
</gene>
<dbReference type="Proteomes" id="UP000322084">
    <property type="component" value="Unassembled WGS sequence"/>
</dbReference>
<evidence type="ECO:0000313" key="2">
    <source>
        <dbReference type="EMBL" id="GEQ98169.1"/>
    </source>
</evidence>
<evidence type="ECO:0000313" key="3">
    <source>
        <dbReference type="Proteomes" id="UP000322084"/>
    </source>
</evidence>
<accession>A0A5A7MTI0</accession>
<protein>
    <recommendedName>
        <fullName evidence="1">Adenylosuccinate lyase C-terminal domain-containing protein</fullName>
    </recommendedName>
</protein>
<dbReference type="InterPro" id="IPR019468">
    <property type="entry name" value="AdenyloSucc_lyase_C"/>
</dbReference>
<dbReference type="Gene3D" id="1.10.40.30">
    <property type="entry name" value="Fumarase/aspartase (C-terminal domain)"/>
    <property type="match status" value="1"/>
</dbReference>
<organism evidence="2 3">
    <name type="scientific">Iodidimonas gelatinilytica</name>
    <dbReference type="NCBI Taxonomy" id="1236966"/>
    <lineage>
        <taxon>Bacteria</taxon>
        <taxon>Pseudomonadati</taxon>
        <taxon>Pseudomonadota</taxon>
        <taxon>Alphaproteobacteria</taxon>
        <taxon>Iodidimonadales</taxon>
        <taxon>Iodidimonadaceae</taxon>
        <taxon>Iodidimonas</taxon>
    </lineage>
</organism>
<comment type="caution">
    <text evidence="2">The sequence shown here is derived from an EMBL/GenBank/DDBJ whole genome shotgun (WGS) entry which is preliminary data.</text>
</comment>
<name>A0A5A7MTI0_9PROT</name>
<dbReference type="Pfam" id="PF10397">
    <property type="entry name" value="ADSL_C"/>
    <property type="match status" value="1"/>
</dbReference>
<dbReference type="AlphaFoldDB" id="A0A5A7MTI0"/>